<evidence type="ECO:0000313" key="3">
    <source>
        <dbReference type="EMBL" id="ACC97869.1"/>
    </source>
</evidence>
<proteinExistence type="inferred from homology"/>
<dbReference type="RefSeq" id="WP_012414484.1">
    <property type="nucleotide sequence ID" value="NC_010644.1"/>
</dbReference>
<dbReference type="GO" id="GO:0016491">
    <property type="term" value="F:oxidoreductase activity"/>
    <property type="evidence" value="ECO:0007669"/>
    <property type="project" value="UniProtKB-KW"/>
</dbReference>
<reference evidence="3 4" key="1">
    <citation type="journal article" date="2009" name="Appl. Environ. Microbiol.">
        <title>Genomic analysis of 'Elusimicrobium minutum,' the first cultivated representative of the phylum 'Elusimicrobia' (formerly termite group 1).</title>
        <authorList>
            <person name="Herlemann D.P.R."/>
            <person name="Geissinger O."/>
            <person name="Ikeda-Ohtsubo W."/>
            <person name="Kunin V."/>
            <person name="Sun H."/>
            <person name="Lapidus A."/>
            <person name="Hugenholtz P."/>
            <person name="Brune A."/>
        </authorList>
    </citation>
    <scope>NUCLEOTIDE SEQUENCE [LARGE SCALE GENOMIC DNA]</scope>
    <source>
        <strain evidence="3 4">Pei191</strain>
    </source>
</reference>
<name>B2KBW5_ELUMP</name>
<dbReference type="STRING" id="445932.Emin_0309"/>
<protein>
    <submittedName>
        <fullName evidence="3">Dehydrogenase family protein</fullName>
    </submittedName>
</protein>
<evidence type="ECO:0000313" key="4">
    <source>
        <dbReference type="Proteomes" id="UP000001029"/>
    </source>
</evidence>
<organism evidence="3 4">
    <name type="scientific">Elusimicrobium minutum (strain Pei191)</name>
    <dbReference type="NCBI Taxonomy" id="445932"/>
    <lineage>
        <taxon>Bacteria</taxon>
        <taxon>Pseudomonadati</taxon>
        <taxon>Elusimicrobiota</taxon>
        <taxon>Elusimicrobia</taxon>
        <taxon>Elusimicrobiales</taxon>
        <taxon>Elusimicrobiaceae</taxon>
        <taxon>Elusimicrobium</taxon>
    </lineage>
</organism>
<keyword evidence="4" id="KW-1185">Reference proteome</keyword>
<dbReference type="PRINTS" id="PR00081">
    <property type="entry name" value="GDHRDH"/>
</dbReference>
<dbReference type="EMBL" id="CP001055">
    <property type="protein sequence ID" value="ACC97869.1"/>
    <property type="molecule type" value="Genomic_DNA"/>
</dbReference>
<dbReference type="InterPro" id="IPR002347">
    <property type="entry name" value="SDR_fam"/>
</dbReference>
<dbReference type="Proteomes" id="UP000001029">
    <property type="component" value="Chromosome"/>
</dbReference>
<sequence length="249" mass="27693">MERSKNILIIGATSGIGREVALQYLSLGAKVAVTGRRQELLASLKQTAPERVFTFVNDVTQTKASELIKEIHNQMGDIDTILVCSGMGDINLKLENDIELNTARTNVLGFTDWIIEGYKYFEERFERTGKGARLSAVSSIASFSGSDAAPAYFASKAYISNYLEGLRKKSVKIKKPVYVTTIIPGFVDTALAKGVGGKGLFWVASAEKAAKQILNALDKRKKIVYVTKRWRFIAFILKVIPDFVYNRFY</sequence>
<evidence type="ECO:0000256" key="2">
    <source>
        <dbReference type="ARBA" id="ARBA00023002"/>
    </source>
</evidence>
<dbReference type="Pfam" id="PF00106">
    <property type="entry name" value="adh_short"/>
    <property type="match status" value="1"/>
</dbReference>
<dbReference type="InterPro" id="IPR036291">
    <property type="entry name" value="NAD(P)-bd_dom_sf"/>
</dbReference>
<dbReference type="SUPFAM" id="SSF51735">
    <property type="entry name" value="NAD(P)-binding Rossmann-fold domains"/>
    <property type="match status" value="1"/>
</dbReference>
<accession>B2KBW5</accession>
<comment type="similarity">
    <text evidence="1">Belongs to the short-chain dehydrogenases/reductases (SDR) family.</text>
</comment>
<dbReference type="KEGG" id="emi:Emin_0309"/>
<keyword evidence="2" id="KW-0560">Oxidoreductase</keyword>
<evidence type="ECO:0000256" key="1">
    <source>
        <dbReference type="ARBA" id="ARBA00006484"/>
    </source>
</evidence>
<dbReference type="OrthoDB" id="822355at2"/>
<dbReference type="PANTHER" id="PTHR44196">
    <property type="entry name" value="DEHYDROGENASE/REDUCTASE SDR FAMILY MEMBER 7B"/>
    <property type="match status" value="1"/>
</dbReference>
<dbReference type="Gene3D" id="3.40.50.720">
    <property type="entry name" value="NAD(P)-binding Rossmann-like Domain"/>
    <property type="match status" value="1"/>
</dbReference>
<dbReference type="HOGENOM" id="CLU_010194_2_1_0"/>
<gene>
    <name evidence="3" type="ordered locus">Emin_0309</name>
</gene>
<dbReference type="GO" id="GO:0016020">
    <property type="term" value="C:membrane"/>
    <property type="evidence" value="ECO:0007669"/>
    <property type="project" value="TreeGrafter"/>
</dbReference>
<dbReference type="AlphaFoldDB" id="B2KBW5"/>
<dbReference type="PANTHER" id="PTHR44196:SF3">
    <property type="entry name" value="SHORT CHAIN DEHYDROGENASE FAMILY PROTEIN"/>
    <property type="match status" value="1"/>
</dbReference>